<dbReference type="KEGG" id="pti:PHATRDRAFT_43466"/>
<keyword evidence="3" id="KW-0812">Transmembrane</keyword>
<sequence>MVFLNGQYDQGDWWQSFALAAVTLGLLFIFLTKGRSEGKDGKQYPPYAPAGLWETALSVSGSQAPSFMIQMARELNCSVFRMRLPIFGTPMVVAVGEPLLTKAVLTDSGSIKPAVIYKAFHNVTKGPNIFSETNLVLWKHARRGVSPAFSTQHVQRMNSICAQQTERWIKERLVPAIENETAFDIAQAMRDLTVSVLCEAAFEYDPTEEDMRTFLFETETAMREFSFKQSANPMRQWFAWVLPEVRRARLATDRMQAFGFKVMNHYRSLKHHETEDTVIGRIMNNDKYKNDAARAADILTLLVAGHDTTGYSLAWILLNLAQHPHEQTILREELQTMPKEERAQCQAVRNVIQEGMRISPVAAVSSVREIAKDIVSPSDPTIILPKGSIVFLPQILACRNPDVFDAPDEFLPSRWNNPSELQRTAVIPFILGSRNCVGQRLAIAEIHSVIARLCTDFEFFVEDEGTSEYFLTYKPVGALLKARRVQK</sequence>
<dbReference type="OMA" id="CESQWFA"/>
<dbReference type="PaxDb" id="2850-Phatr43466"/>
<evidence type="ECO:0000313" key="5">
    <source>
        <dbReference type="Proteomes" id="UP000000759"/>
    </source>
</evidence>
<dbReference type="GO" id="GO:0016705">
    <property type="term" value="F:oxidoreductase activity, acting on paired donors, with incorporation or reduction of molecular oxygen"/>
    <property type="evidence" value="ECO:0007669"/>
    <property type="project" value="InterPro"/>
</dbReference>
<evidence type="ECO:0008006" key="6">
    <source>
        <dbReference type="Google" id="ProtNLM"/>
    </source>
</evidence>
<evidence type="ECO:0000256" key="3">
    <source>
        <dbReference type="SAM" id="Phobius"/>
    </source>
</evidence>
<comment type="cofactor">
    <cofactor evidence="2">
        <name>heme</name>
        <dbReference type="ChEBI" id="CHEBI:30413"/>
    </cofactor>
</comment>
<dbReference type="eggNOG" id="KOG0157">
    <property type="taxonomic scope" value="Eukaryota"/>
</dbReference>
<dbReference type="Pfam" id="PF00067">
    <property type="entry name" value="p450"/>
    <property type="match status" value="1"/>
</dbReference>
<keyword evidence="3" id="KW-1133">Transmembrane helix</keyword>
<dbReference type="GO" id="GO:0020037">
    <property type="term" value="F:heme binding"/>
    <property type="evidence" value="ECO:0007669"/>
    <property type="project" value="InterPro"/>
</dbReference>
<keyword evidence="5" id="KW-1185">Reference proteome</keyword>
<dbReference type="SUPFAM" id="SSF48264">
    <property type="entry name" value="Cytochrome P450"/>
    <property type="match status" value="1"/>
</dbReference>
<keyword evidence="2" id="KW-0408">Iron</keyword>
<reference evidence="5" key="2">
    <citation type="submission" date="2008-08" db="EMBL/GenBank/DDBJ databases">
        <authorList>
            <consortium name="Diatom Consortium"/>
            <person name="Grigoriev I."/>
            <person name="Grimwood J."/>
            <person name="Kuo A."/>
            <person name="Otillar R.P."/>
            <person name="Salamov A."/>
            <person name="Detter J.C."/>
            <person name="Lindquist E."/>
            <person name="Shapiro H."/>
            <person name="Lucas S."/>
            <person name="Glavina del Rio T."/>
            <person name="Pitluck S."/>
            <person name="Rokhsar D."/>
            <person name="Bowler C."/>
        </authorList>
    </citation>
    <scope>GENOME REANNOTATION</scope>
    <source>
        <strain evidence="5">CCAP 1055/1</strain>
    </source>
</reference>
<evidence type="ECO:0000313" key="4">
    <source>
        <dbReference type="EMBL" id="EEC50448.1"/>
    </source>
</evidence>
<dbReference type="OrthoDB" id="45232at2759"/>
<dbReference type="InterPro" id="IPR002401">
    <property type="entry name" value="Cyt_P450_E_grp-I"/>
</dbReference>
<feature type="transmembrane region" description="Helical" evidence="3">
    <location>
        <begin position="13"/>
        <end position="32"/>
    </location>
</feature>
<dbReference type="EMBL" id="CM000606">
    <property type="protein sequence ID" value="EEC50448.1"/>
    <property type="molecule type" value="Genomic_DNA"/>
</dbReference>
<name>B7FSB5_PHATC</name>
<evidence type="ECO:0000256" key="1">
    <source>
        <dbReference type="ARBA" id="ARBA00010617"/>
    </source>
</evidence>
<dbReference type="GO" id="GO:0004497">
    <property type="term" value="F:monooxygenase activity"/>
    <property type="evidence" value="ECO:0007669"/>
    <property type="project" value="InterPro"/>
</dbReference>
<proteinExistence type="inferred from homology"/>
<dbReference type="PRINTS" id="PR00385">
    <property type="entry name" value="P450"/>
</dbReference>
<dbReference type="InParanoid" id="B7FSB5"/>
<dbReference type="Gene3D" id="1.10.630.10">
    <property type="entry name" value="Cytochrome P450"/>
    <property type="match status" value="1"/>
</dbReference>
<dbReference type="PRINTS" id="PR00463">
    <property type="entry name" value="EP450I"/>
</dbReference>
<dbReference type="InterPro" id="IPR001128">
    <property type="entry name" value="Cyt_P450"/>
</dbReference>
<dbReference type="RefSeq" id="XP_002177634.1">
    <property type="nucleotide sequence ID" value="XM_002177598.1"/>
</dbReference>
<reference evidence="4 5" key="1">
    <citation type="journal article" date="2008" name="Nature">
        <title>The Phaeodactylum genome reveals the evolutionary history of diatom genomes.</title>
        <authorList>
            <person name="Bowler C."/>
            <person name="Allen A.E."/>
            <person name="Badger J.H."/>
            <person name="Grimwood J."/>
            <person name="Jabbari K."/>
            <person name="Kuo A."/>
            <person name="Maheswari U."/>
            <person name="Martens C."/>
            <person name="Maumus F."/>
            <person name="Otillar R.P."/>
            <person name="Rayko E."/>
            <person name="Salamov A."/>
            <person name="Vandepoele K."/>
            <person name="Beszteri B."/>
            <person name="Gruber A."/>
            <person name="Heijde M."/>
            <person name="Katinka M."/>
            <person name="Mock T."/>
            <person name="Valentin K."/>
            <person name="Verret F."/>
            <person name="Berges J.A."/>
            <person name="Brownlee C."/>
            <person name="Cadoret J.P."/>
            <person name="Chiovitti A."/>
            <person name="Choi C.J."/>
            <person name="Coesel S."/>
            <person name="De Martino A."/>
            <person name="Detter J.C."/>
            <person name="Durkin C."/>
            <person name="Falciatore A."/>
            <person name="Fournet J."/>
            <person name="Haruta M."/>
            <person name="Huysman M.J."/>
            <person name="Jenkins B.D."/>
            <person name="Jiroutova K."/>
            <person name="Jorgensen R.E."/>
            <person name="Joubert Y."/>
            <person name="Kaplan A."/>
            <person name="Kroger N."/>
            <person name="Kroth P.G."/>
            <person name="La Roche J."/>
            <person name="Lindquist E."/>
            <person name="Lommer M."/>
            <person name="Martin-Jezequel V."/>
            <person name="Lopez P.J."/>
            <person name="Lucas S."/>
            <person name="Mangogna M."/>
            <person name="McGinnis K."/>
            <person name="Medlin L.K."/>
            <person name="Montsant A."/>
            <person name="Oudot-Le Secq M.P."/>
            <person name="Napoli C."/>
            <person name="Obornik M."/>
            <person name="Parker M.S."/>
            <person name="Petit J.L."/>
            <person name="Porcel B.M."/>
            <person name="Poulsen N."/>
            <person name="Robison M."/>
            <person name="Rychlewski L."/>
            <person name="Rynearson T.A."/>
            <person name="Schmutz J."/>
            <person name="Shapiro H."/>
            <person name="Siaut M."/>
            <person name="Stanley M."/>
            <person name="Sussman M.R."/>
            <person name="Taylor A.R."/>
            <person name="Vardi A."/>
            <person name="von Dassow P."/>
            <person name="Vyverman W."/>
            <person name="Willis A."/>
            <person name="Wyrwicz L.S."/>
            <person name="Rokhsar D.S."/>
            <person name="Weissenbach J."/>
            <person name="Armbrust E.V."/>
            <person name="Green B.R."/>
            <person name="Van de Peer Y."/>
            <person name="Grigoriev I.V."/>
        </authorList>
    </citation>
    <scope>NUCLEOTIDE SEQUENCE [LARGE SCALE GENOMIC DNA]</scope>
    <source>
        <strain evidence="4 5">CCAP 1055/1</strain>
    </source>
</reference>
<protein>
    <recommendedName>
        <fullName evidence="6">Cytochrome P450</fullName>
    </recommendedName>
</protein>
<comment type="similarity">
    <text evidence="1">Belongs to the cytochrome P450 family.</text>
</comment>
<dbReference type="Proteomes" id="UP000000759">
    <property type="component" value="Chromosome 2"/>
</dbReference>
<dbReference type="GeneID" id="7197527"/>
<dbReference type="GO" id="GO:0005506">
    <property type="term" value="F:iron ion binding"/>
    <property type="evidence" value="ECO:0007669"/>
    <property type="project" value="InterPro"/>
</dbReference>
<keyword evidence="2" id="KW-0349">Heme</keyword>
<dbReference type="HOGENOM" id="CLU_592440_0_0_1"/>
<gene>
    <name evidence="4" type="ORF">PHATRDRAFT_43466</name>
</gene>
<feature type="binding site" description="axial binding residue" evidence="2">
    <location>
        <position position="436"/>
    </location>
    <ligand>
        <name>heme</name>
        <dbReference type="ChEBI" id="CHEBI:30413"/>
    </ligand>
    <ligandPart>
        <name>Fe</name>
        <dbReference type="ChEBI" id="CHEBI:18248"/>
    </ligandPart>
</feature>
<dbReference type="CDD" id="cd00302">
    <property type="entry name" value="cytochrome_P450"/>
    <property type="match status" value="1"/>
</dbReference>
<dbReference type="AlphaFoldDB" id="B7FSB5"/>
<dbReference type="PANTHER" id="PTHR24305">
    <property type="entry name" value="CYTOCHROME P450"/>
    <property type="match status" value="1"/>
</dbReference>
<dbReference type="InterPro" id="IPR036396">
    <property type="entry name" value="Cyt_P450_sf"/>
</dbReference>
<evidence type="ECO:0000256" key="2">
    <source>
        <dbReference type="PIRSR" id="PIRSR602401-1"/>
    </source>
</evidence>
<dbReference type="InterPro" id="IPR050121">
    <property type="entry name" value="Cytochrome_P450_monoxygenase"/>
</dbReference>
<dbReference type="STRING" id="556484.B7FSB5"/>
<keyword evidence="2" id="KW-0479">Metal-binding</keyword>
<keyword evidence="3" id="KW-0472">Membrane</keyword>
<accession>B7FSB5</accession>
<dbReference type="PANTHER" id="PTHR24305:SF166">
    <property type="entry name" value="CYTOCHROME P450 12A4, MITOCHONDRIAL-RELATED"/>
    <property type="match status" value="1"/>
</dbReference>
<organism evidence="4 5">
    <name type="scientific">Phaeodactylum tricornutum (strain CCAP 1055/1)</name>
    <dbReference type="NCBI Taxonomy" id="556484"/>
    <lineage>
        <taxon>Eukaryota</taxon>
        <taxon>Sar</taxon>
        <taxon>Stramenopiles</taxon>
        <taxon>Ochrophyta</taxon>
        <taxon>Bacillariophyta</taxon>
        <taxon>Bacillariophyceae</taxon>
        <taxon>Bacillariophycidae</taxon>
        <taxon>Naviculales</taxon>
        <taxon>Phaeodactylaceae</taxon>
        <taxon>Phaeodactylum</taxon>
    </lineage>
</organism>